<name>A0A1J5I6P4_9BACT</name>
<protein>
    <recommendedName>
        <fullName evidence="4">Auto-transporter adhesin head GIN domain-containing protein</fullName>
    </recommendedName>
</protein>
<accession>A0A1J5I6P4</accession>
<dbReference type="EMBL" id="MNZO01000037">
    <property type="protein sequence ID" value="OIP86888.1"/>
    <property type="molecule type" value="Genomic_DNA"/>
</dbReference>
<reference evidence="2 3" key="1">
    <citation type="journal article" date="2016" name="Environ. Microbiol.">
        <title>Genomic resolution of a cold subsurface aquifer community provides metabolic insights for novel microbes adapted to high CO concentrations.</title>
        <authorList>
            <person name="Probst A.J."/>
            <person name="Castelle C.J."/>
            <person name="Singh A."/>
            <person name="Brown C.T."/>
            <person name="Anantharaman K."/>
            <person name="Sharon I."/>
            <person name="Hug L.A."/>
            <person name="Burstein D."/>
            <person name="Emerson J.B."/>
            <person name="Thomas B.C."/>
            <person name="Banfield J.F."/>
        </authorList>
    </citation>
    <scope>NUCLEOTIDE SEQUENCE [LARGE SCALE GENOMIC DNA]</scope>
    <source>
        <strain evidence="2">CG2_30_35_20</strain>
    </source>
</reference>
<feature type="chain" id="PRO_5012362731" description="Auto-transporter adhesin head GIN domain-containing protein" evidence="1">
    <location>
        <begin position="19"/>
        <end position="91"/>
    </location>
</feature>
<proteinExistence type="predicted"/>
<dbReference type="PROSITE" id="PS51257">
    <property type="entry name" value="PROKAR_LIPOPROTEIN"/>
    <property type="match status" value="1"/>
</dbReference>
<dbReference type="Proteomes" id="UP000182344">
    <property type="component" value="Unassembled WGS sequence"/>
</dbReference>
<sequence length="91" mass="9923">MKKIIVVMVVLFSGLFLSGCAPQLRGETVNATVTKSGTLTMKVENEYLLKTDSEIVNITSNKINLDNYLKSKISVTGQFSGSTLYVDSITN</sequence>
<organism evidence="2 3">
    <name type="scientific">Candidatus Shapirobacteria bacterium CG2_30_35_20</name>
    <dbReference type="NCBI Taxonomy" id="1805376"/>
    <lineage>
        <taxon>Bacteria</taxon>
        <taxon>Candidatus Shapironibacteriota</taxon>
    </lineage>
</organism>
<gene>
    <name evidence="2" type="ORF">AUK05_02610</name>
</gene>
<evidence type="ECO:0008006" key="4">
    <source>
        <dbReference type="Google" id="ProtNLM"/>
    </source>
</evidence>
<evidence type="ECO:0000313" key="3">
    <source>
        <dbReference type="Proteomes" id="UP000182344"/>
    </source>
</evidence>
<feature type="signal peptide" evidence="1">
    <location>
        <begin position="1"/>
        <end position="18"/>
    </location>
</feature>
<evidence type="ECO:0000256" key="1">
    <source>
        <dbReference type="SAM" id="SignalP"/>
    </source>
</evidence>
<dbReference type="AlphaFoldDB" id="A0A1J5I6P4"/>
<evidence type="ECO:0000313" key="2">
    <source>
        <dbReference type="EMBL" id="OIP86888.1"/>
    </source>
</evidence>
<keyword evidence="1" id="KW-0732">Signal</keyword>
<dbReference type="STRING" id="1805376.AUK05_02610"/>
<comment type="caution">
    <text evidence="2">The sequence shown here is derived from an EMBL/GenBank/DDBJ whole genome shotgun (WGS) entry which is preliminary data.</text>
</comment>